<reference evidence="7" key="1">
    <citation type="submission" date="2022-04" db="EMBL/GenBank/DDBJ databases">
        <title>Carnegiea gigantea Genome sequencing and assembly v2.</title>
        <authorList>
            <person name="Copetti D."/>
            <person name="Sanderson M.J."/>
            <person name="Burquez A."/>
            <person name="Wojciechowski M.F."/>
        </authorList>
    </citation>
    <scope>NUCLEOTIDE SEQUENCE</scope>
    <source>
        <strain evidence="7">SGP5-SGP5p</strain>
        <tissue evidence="7">Aerial part</tissue>
    </source>
</reference>
<dbReference type="Proteomes" id="UP001153076">
    <property type="component" value="Unassembled WGS sequence"/>
</dbReference>
<sequence>MQHNVSTRYSDMIVVLNTNMTCVSSSSFSFSSSFLDIQILEVVLAILVFVVIDFLRQGRRQGLPVWPIVGMLPSLVVGLRTNAYKWLTDVLCRTKGTFHFKGPRWSNLNCMVTADPRNVEHMLKTKFANFPKGEYFLATMKDLLGDGIFNADHDVWRKQRTTASLVFHLVSWQLILYSSWSTGGYCLSSIRPKLLGVLAPAEKEQGKALVAAVDLQDVLLRLTFDNVCMIALAVDPGCLRPVLPEVPLAKAFERATELTALRFVIPTCIWNAMRKLNVGPEKELKDSTNIVNEFADQVIKTRKKS</sequence>
<dbReference type="SUPFAM" id="SSF48264">
    <property type="entry name" value="Cytochrome P450"/>
    <property type="match status" value="1"/>
</dbReference>
<dbReference type="GO" id="GO:0020037">
    <property type="term" value="F:heme binding"/>
    <property type="evidence" value="ECO:0007669"/>
    <property type="project" value="InterPro"/>
</dbReference>
<keyword evidence="8" id="KW-1185">Reference proteome</keyword>
<dbReference type="GO" id="GO:0016705">
    <property type="term" value="F:oxidoreductase activity, acting on paired donors, with incorporation or reduction of molecular oxygen"/>
    <property type="evidence" value="ECO:0007669"/>
    <property type="project" value="InterPro"/>
</dbReference>
<feature type="transmembrane region" description="Helical" evidence="6">
    <location>
        <begin position="37"/>
        <end position="55"/>
    </location>
</feature>
<proteinExistence type="inferred from homology"/>
<dbReference type="AlphaFoldDB" id="A0A9Q1GUJ3"/>
<keyword evidence="5" id="KW-0408">Iron</keyword>
<evidence type="ECO:0000256" key="2">
    <source>
        <dbReference type="ARBA" id="ARBA00010617"/>
    </source>
</evidence>
<comment type="similarity">
    <text evidence="2">Belongs to the cytochrome P450 family.</text>
</comment>
<dbReference type="Gene3D" id="1.10.630.10">
    <property type="entry name" value="Cytochrome P450"/>
    <property type="match status" value="1"/>
</dbReference>
<evidence type="ECO:0000256" key="1">
    <source>
        <dbReference type="ARBA" id="ARBA00001971"/>
    </source>
</evidence>
<evidence type="ECO:0008006" key="9">
    <source>
        <dbReference type="Google" id="ProtNLM"/>
    </source>
</evidence>
<keyword evidence="6" id="KW-0472">Membrane</keyword>
<organism evidence="7 8">
    <name type="scientific">Carnegiea gigantea</name>
    <dbReference type="NCBI Taxonomy" id="171969"/>
    <lineage>
        <taxon>Eukaryota</taxon>
        <taxon>Viridiplantae</taxon>
        <taxon>Streptophyta</taxon>
        <taxon>Embryophyta</taxon>
        <taxon>Tracheophyta</taxon>
        <taxon>Spermatophyta</taxon>
        <taxon>Magnoliopsida</taxon>
        <taxon>eudicotyledons</taxon>
        <taxon>Gunneridae</taxon>
        <taxon>Pentapetalae</taxon>
        <taxon>Caryophyllales</taxon>
        <taxon>Cactineae</taxon>
        <taxon>Cactaceae</taxon>
        <taxon>Cactoideae</taxon>
        <taxon>Echinocereeae</taxon>
        <taxon>Carnegiea</taxon>
    </lineage>
</organism>
<evidence type="ECO:0000256" key="3">
    <source>
        <dbReference type="ARBA" id="ARBA00022723"/>
    </source>
</evidence>
<evidence type="ECO:0000313" key="7">
    <source>
        <dbReference type="EMBL" id="KAJ8425400.1"/>
    </source>
</evidence>
<keyword evidence="4" id="KW-0560">Oxidoreductase</keyword>
<protein>
    <recommendedName>
        <fullName evidence="9">Cytochrome P450</fullName>
    </recommendedName>
</protein>
<keyword evidence="6" id="KW-0812">Transmembrane</keyword>
<dbReference type="GO" id="GO:0004497">
    <property type="term" value="F:monooxygenase activity"/>
    <property type="evidence" value="ECO:0007669"/>
    <property type="project" value="InterPro"/>
</dbReference>
<dbReference type="InterPro" id="IPR036396">
    <property type="entry name" value="Cyt_P450_sf"/>
</dbReference>
<accession>A0A9Q1GUJ3</accession>
<dbReference type="Pfam" id="PF00067">
    <property type="entry name" value="p450"/>
    <property type="match status" value="1"/>
</dbReference>
<dbReference type="GO" id="GO:0005506">
    <property type="term" value="F:iron ion binding"/>
    <property type="evidence" value="ECO:0007669"/>
    <property type="project" value="InterPro"/>
</dbReference>
<keyword evidence="6" id="KW-1133">Transmembrane helix</keyword>
<evidence type="ECO:0000256" key="6">
    <source>
        <dbReference type="SAM" id="Phobius"/>
    </source>
</evidence>
<keyword evidence="3" id="KW-0479">Metal-binding</keyword>
<dbReference type="PANTHER" id="PTHR24296">
    <property type="entry name" value="CYTOCHROME P450"/>
    <property type="match status" value="1"/>
</dbReference>
<evidence type="ECO:0000256" key="4">
    <source>
        <dbReference type="ARBA" id="ARBA00023002"/>
    </source>
</evidence>
<gene>
    <name evidence="7" type="ORF">Cgig2_033080</name>
</gene>
<comment type="caution">
    <text evidence="7">The sequence shown here is derived from an EMBL/GenBank/DDBJ whole genome shotgun (WGS) entry which is preliminary data.</text>
</comment>
<dbReference type="OrthoDB" id="1470350at2759"/>
<name>A0A9Q1GUJ3_9CARY</name>
<dbReference type="InterPro" id="IPR001128">
    <property type="entry name" value="Cyt_P450"/>
</dbReference>
<comment type="cofactor">
    <cofactor evidence="1">
        <name>heme</name>
        <dbReference type="ChEBI" id="CHEBI:30413"/>
    </cofactor>
</comment>
<evidence type="ECO:0000313" key="8">
    <source>
        <dbReference type="Proteomes" id="UP001153076"/>
    </source>
</evidence>
<dbReference type="EMBL" id="JAKOGI010001479">
    <property type="protein sequence ID" value="KAJ8425400.1"/>
    <property type="molecule type" value="Genomic_DNA"/>
</dbReference>
<evidence type="ECO:0000256" key="5">
    <source>
        <dbReference type="ARBA" id="ARBA00023004"/>
    </source>
</evidence>